<accession>A0A803LGP6</accession>
<reference evidence="2" key="1">
    <citation type="journal article" date="2017" name="Nature">
        <title>The genome of Chenopodium quinoa.</title>
        <authorList>
            <person name="Jarvis D.E."/>
            <person name="Ho Y.S."/>
            <person name="Lightfoot D.J."/>
            <person name="Schmoeckel S.M."/>
            <person name="Li B."/>
            <person name="Borm T.J.A."/>
            <person name="Ohyanagi H."/>
            <person name="Mineta K."/>
            <person name="Michell C.T."/>
            <person name="Saber N."/>
            <person name="Kharbatia N.M."/>
            <person name="Rupper R.R."/>
            <person name="Sharp A.R."/>
            <person name="Dally N."/>
            <person name="Boughton B.A."/>
            <person name="Woo Y.H."/>
            <person name="Gao G."/>
            <person name="Schijlen E.G.W.M."/>
            <person name="Guo X."/>
            <person name="Momin A.A."/>
            <person name="Negrao S."/>
            <person name="Al-Babili S."/>
            <person name="Gehring C."/>
            <person name="Roessner U."/>
            <person name="Jung C."/>
            <person name="Murphy K."/>
            <person name="Arold S.T."/>
            <person name="Gojobori T."/>
            <person name="van der Linden C.G."/>
            <person name="van Loo E.N."/>
            <person name="Jellen E.N."/>
            <person name="Maughan P.J."/>
            <person name="Tester M."/>
        </authorList>
    </citation>
    <scope>NUCLEOTIDE SEQUENCE [LARGE SCALE GENOMIC DNA]</scope>
    <source>
        <strain evidence="2">cv. PI 614886</strain>
    </source>
</reference>
<dbReference type="Proteomes" id="UP000596660">
    <property type="component" value="Unplaced"/>
</dbReference>
<evidence type="ECO:0000313" key="2">
    <source>
        <dbReference type="EnsemblPlants" id="AUR62013143-RA:cds"/>
    </source>
</evidence>
<reference evidence="2" key="2">
    <citation type="submission" date="2021-03" db="UniProtKB">
        <authorList>
            <consortium name="EnsemblPlants"/>
        </authorList>
    </citation>
    <scope>IDENTIFICATION</scope>
</reference>
<evidence type="ECO:0000313" key="3">
    <source>
        <dbReference type="Proteomes" id="UP000596660"/>
    </source>
</evidence>
<sequence length="84" mass="9061">MDLGNNIGLGLGLDDPLKSQSEFPQELARSCLTTTVCVWIGSESLNPDQVTALEAILSLKQTQAQQEAYDEDDKPTGGHRVQCA</sequence>
<dbReference type="Gramene" id="AUR62013143-RA">
    <property type="protein sequence ID" value="AUR62013143-RA:cds"/>
    <property type="gene ID" value="AUR62013143"/>
</dbReference>
<name>A0A803LGP6_CHEQI</name>
<dbReference type="AlphaFoldDB" id="A0A803LGP6"/>
<dbReference type="EnsemblPlants" id="AUR62013143-RA">
    <property type="protein sequence ID" value="AUR62013143-RA:cds"/>
    <property type="gene ID" value="AUR62013143"/>
</dbReference>
<keyword evidence="3" id="KW-1185">Reference proteome</keyword>
<organism evidence="2 3">
    <name type="scientific">Chenopodium quinoa</name>
    <name type="common">Quinoa</name>
    <dbReference type="NCBI Taxonomy" id="63459"/>
    <lineage>
        <taxon>Eukaryota</taxon>
        <taxon>Viridiplantae</taxon>
        <taxon>Streptophyta</taxon>
        <taxon>Embryophyta</taxon>
        <taxon>Tracheophyta</taxon>
        <taxon>Spermatophyta</taxon>
        <taxon>Magnoliopsida</taxon>
        <taxon>eudicotyledons</taxon>
        <taxon>Gunneridae</taxon>
        <taxon>Pentapetalae</taxon>
        <taxon>Caryophyllales</taxon>
        <taxon>Chenopodiaceae</taxon>
        <taxon>Chenopodioideae</taxon>
        <taxon>Atripliceae</taxon>
        <taxon>Chenopodium</taxon>
    </lineage>
</organism>
<feature type="region of interest" description="Disordered" evidence="1">
    <location>
        <begin position="64"/>
        <end position="84"/>
    </location>
</feature>
<evidence type="ECO:0000256" key="1">
    <source>
        <dbReference type="SAM" id="MobiDB-lite"/>
    </source>
</evidence>
<proteinExistence type="predicted"/>
<protein>
    <submittedName>
        <fullName evidence="2">Uncharacterized protein</fullName>
    </submittedName>
</protein>